<gene>
    <name evidence="2" type="ORF">AKA01nite_09240</name>
</gene>
<accession>A0A511AUC6</accession>
<proteinExistence type="predicted"/>
<protein>
    <recommendedName>
        <fullName evidence="1">DUF1659 domain-containing protein</fullName>
    </recommendedName>
</protein>
<dbReference type="RefSeq" id="WP_146924133.1">
    <property type="nucleotide sequence ID" value="NZ_BJUY01000008.1"/>
</dbReference>
<dbReference type="EMBL" id="BJUY01000008">
    <property type="protein sequence ID" value="GEK91302.1"/>
    <property type="molecule type" value="Genomic_DNA"/>
</dbReference>
<dbReference type="Proteomes" id="UP000321662">
    <property type="component" value="Unassembled WGS sequence"/>
</dbReference>
<dbReference type="InterPro" id="IPR012454">
    <property type="entry name" value="DUF1659"/>
</dbReference>
<feature type="domain" description="DUF1659" evidence="1">
    <location>
        <begin position="3"/>
        <end position="64"/>
    </location>
</feature>
<keyword evidence="3" id="KW-1185">Reference proteome</keyword>
<sequence>MQKEWDGSKVDIFLEDAANEKYIRRRFNGAVQTLTNEQVAAFTQALSKVNELPVSYAAVIEEYRYTL</sequence>
<evidence type="ECO:0000259" key="1">
    <source>
        <dbReference type="Pfam" id="PF07872"/>
    </source>
</evidence>
<comment type="caution">
    <text evidence="2">The sequence shown here is derived from an EMBL/GenBank/DDBJ whole genome shotgun (WGS) entry which is preliminary data.</text>
</comment>
<evidence type="ECO:0000313" key="2">
    <source>
        <dbReference type="EMBL" id="GEK91302.1"/>
    </source>
</evidence>
<dbReference type="AlphaFoldDB" id="A0A511AUC6"/>
<dbReference type="OrthoDB" id="2157050at2"/>
<organism evidence="2 3">
    <name type="scientific">Alkalibacterium kapii</name>
    <dbReference type="NCBI Taxonomy" id="426704"/>
    <lineage>
        <taxon>Bacteria</taxon>
        <taxon>Bacillati</taxon>
        <taxon>Bacillota</taxon>
        <taxon>Bacilli</taxon>
        <taxon>Lactobacillales</taxon>
        <taxon>Carnobacteriaceae</taxon>
        <taxon>Alkalibacterium</taxon>
    </lineage>
</organism>
<dbReference type="Pfam" id="PF07872">
    <property type="entry name" value="DUF1659"/>
    <property type="match status" value="1"/>
</dbReference>
<reference evidence="2 3" key="1">
    <citation type="submission" date="2019-07" db="EMBL/GenBank/DDBJ databases">
        <title>Whole genome shotgun sequence of Alkalibacterium kapii NBRC 103247.</title>
        <authorList>
            <person name="Hosoyama A."/>
            <person name="Uohara A."/>
            <person name="Ohji S."/>
            <person name="Ichikawa N."/>
        </authorList>
    </citation>
    <scope>NUCLEOTIDE SEQUENCE [LARGE SCALE GENOMIC DNA]</scope>
    <source>
        <strain evidence="2 3">NBRC 103247</strain>
    </source>
</reference>
<name>A0A511AUC6_9LACT</name>
<evidence type="ECO:0000313" key="3">
    <source>
        <dbReference type="Proteomes" id="UP000321662"/>
    </source>
</evidence>